<feature type="domain" description="Peroxisome membrane anchor protein Pex14p N-terminal" evidence="16">
    <location>
        <begin position="5"/>
        <end position="49"/>
    </location>
</feature>
<dbReference type="OrthoDB" id="5549158at2759"/>
<evidence type="ECO:0000256" key="4">
    <source>
        <dbReference type="ARBA" id="ARBA00022801"/>
    </source>
</evidence>
<evidence type="ECO:0000256" key="13">
    <source>
        <dbReference type="RuleBase" id="RU367032"/>
    </source>
</evidence>
<dbReference type="PANTHER" id="PTHR23058">
    <property type="entry name" value="PEROXISOMAL MEMBRANE PROTEIN PEX14"/>
    <property type="match status" value="1"/>
</dbReference>
<protein>
    <recommendedName>
        <fullName evidence="10 13">Peroxisomal membrane protein PEX14</fullName>
    </recommendedName>
    <alternativeName>
        <fullName evidence="11 13">Peroxin-14</fullName>
    </alternativeName>
</protein>
<dbReference type="InterPro" id="IPR036388">
    <property type="entry name" value="WH-like_DNA-bd_sf"/>
</dbReference>
<accession>A0A0J9XGX7</accession>
<dbReference type="EMBL" id="CCBN010000016">
    <property type="protein sequence ID" value="CDO56675.1"/>
    <property type="molecule type" value="Genomic_DNA"/>
</dbReference>
<dbReference type="GO" id="GO:0005102">
    <property type="term" value="F:signaling receptor binding"/>
    <property type="evidence" value="ECO:0007669"/>
    <property type="project" value="TreeGrafter"/>
</dbReference>
<organism evidence="17 18">
    <name type="scientific">Geotrichum candidum</name>
    <name type="common">Oospora lactis</name>
    <name type="synonym">Dipodascus geotrichum</name>
    <dbReference type="NCBI Taxonomy" id="1173061"/>
    <lineage>
        <taxon>Eukaryota</taxon>
        <taxon>Fungi</taxon>
        <taxon>Dikarya</taxon>
        <taxon>Ascomycota</taxon>
        <taxon>Saccharomycotina</taxon>
        <taxon>Dipodascomycetes</taxon>
        <taxon>Dipodascales</taxon>
        <taxon>Dipodascaceae</taxon>
        <taxon>Geotrichum</taxon>
    </lineage>
</organism>
<feature type="compositionally biased region" description="Low complexity" evidence="15">
    <location>
        <begin position="52"/>
        <end position="69"/>
    </location>
</feature>
<keyword evidence="5" id="KW-0720">Serine protease</keyword>
<dbReference type="PROSITE" id="PS00138">
    <property type="entry name" value="SUBTILASE_SER"/>
    <property type="match status" value="1"/>
</dbReference>
<evidence type="ECO:0000256" key="14">
    <source>
        <dbReference type="SAM" id="Coils"/>
    </source>
</evidence>
<feature type="region of interest" description="Disordered" evidence="15">
    <location>
        <begin position="43"/>
        <end position="75"/>
    </location>
</feature>
<keyword evidence="14" id="KW-0175">Coiled coil</keyword>
<dbReference type="PANTHER" id="PTHR23058:SF0">
    <property type="entry name" value="PEROXISOMAL MEMBRANE PROTEIN PEX14"/>
    <property type="match status" value="1"/>
</dbReference>
<evidence type="ECO:0000256" key="6">
    <source>
        <dbReference type="ARBA" id="ARBA00022927"/>
    </source>
</evidence>
<comment type="subcellular location">
    <subcellularLocation>
        <location evidence="12 13">Peroxisome membrane</location>
    </subcellularLocation>
</comment>
<keyword evidence="8 13" id="KW-0472">Membrane</keyword>
<keyword evidence="7" id="KW-0811">Translocation</keyword>
<reference evidence="17" key="1">
    <citation type="submission" date="2014-03" db="EMBL/GenBank/DDBJ databases">
        <authorList>
            <person name="Casaregola S."/>
        </authorList>
    </citation>
    <scope>NUCLEOTIDE SEQUENCE [LARGE SCALE GENOMIC DNA]</scope>
    <source>
        <strain evidence="17">CLIB 918</strain>
    </source>
</reference>
<keyword evidence="3" id="KW-0645">Protease</keyword>
<keyword evidence="9 13" id="KW-0576">Peroxisome</keyword>
<evidence type="ECO:0000256" key="12">
    <source>
        <dbReference type="ARBA" id="ARBA00046271"/>
    </source>
</evidence>
<evidence type="ECO:0000256" key="9">
    <source>
        <dbReference type="ARBA" id="ARBA00023140"/>
    </source>
</evidence>
<dbReference type="GO" id="GO:1990429">
    <property type="term" value="C:peroxisomal importomer complex"/>
    <property type="evidence" value="ECO:0007669"/>
    <property type="project" value="TreeGrafter"/>
</dbReference>
<gene>
    <name evidence="17" type="ORF">BN980_GECA16s01231g</name>
</gene>
<dbReference type="AlphaFoldDB" id="A0A0J9XGX7"/>
<comment type="caution">
    <text evidence="17">The sequence shown here is derived from an EMBL/GenBank/DDBJ whole genome shotgun (WGS) entry which is preliminary data.</text>
</comment>
<evidence type="ECO:0000256" key="2">
    <source>
        <dbReference type="ARBA" id="ARBA00022448"/>
    </source>
</evidence>
<feature type="coiled-coil region" evidence="14">
    <location>
        <begin position="142"/>
        <end position="172"/>
    </location>
</feature>
<keyword evidence="2 13" id="KW-0813">Transport</keyword>
<comment type="function">
    <text evidence="13">Component of the PEX13-PEX14 docking complex, a translocon channel that specifically mediates the import of peroxisomal cargo proteins bound to PEX5 receptor. The PEX13-PEX14 docking complex forms a large import pore which can be opened to a diameter of about 9 nm. Mechanistically, PEX5 receptor along with cargo proteins associates with the PEX14 subunit of the PEX13-PEX14 docking complex in the cytosol, leading to the insertion of the receptor into the organelle membrane with the concomitant translocation of the cargo into the peroxisome matrix.</text>
</comment>
<comment type="similarity">
    <text evidence="1 13">Belongs to the peroxin-14 family.</text>
</comment>
<dbReference type="Proteomes" id="UP000242525">
    <property type="component" value="Unassembled WGS sequence"/>
</dbReference>
<feature type="region of interest" description="Disordered" evidence="15">
    <location>
        <begin position="250"/>
        <end position="269"/>
    </location>
</feature>
<evidence type="ECO:0000256" key="8">
    <source>
        <dbReference type="ARBA" id="ARBA00023136"/>
    </source>
</evidence>
<dbReference type="Gene3D" id="1.10.10.10">
    <property type="entry name" value="Winged helix-like DNA-binding domain superfamily/Winged helix DNA-binding domain"/>
    <property type="match status" value="1"/>
</dbReference>
<evidence type="ECO:0000313" key="17">
    <source>
        <dbReference type="EMBL" id="CDO56675.1"/>
    </source>
</evidence>
<evidence type="ECO:0000256" key="5">
    <source>
        <dbReference type="ARBA" id="ARBA00022825"/>
    </source>
</evidence>
<evidence type="ECO:0000256" key="15">
    <source>
        <dbReference type="SAM" id="MobiDB-lite"/>
    </source>
</evidence>
<dbReference type="InterPro" id="IPR025655">
    <property type="entry name" value="PEX14"/>
</dbReference>
<feature type="compositionally biased region" description="Low complexity" evidence="15">
    <location>
        <begin position="274"/>
        <end position="292"/>
    </location>
</feature>
<dbReference type="GO" id="GO:0005778">
    <property type="term" value="C:peroxisomal membrane"/>
    <property type="evidence" value="ECO:0007669"/>
    <property type="project" value="UniProtKB-SubCell"/>
</dbReference>
<dbReference type="InterPro" id="IPR023828">
    <property type="entry name" value="Peptidase_S8_Ser-AS"/>
</dbReference>
<feature type="compositionally biased region" description="Low complexity" evidence="15">
    <location>
        <begin position="253"/>
        <end position="269"/>
    </location>
</feature>
<evidence type="ECO:0000259" key="16">
    <source>
        <dbReference type="Pfam" id="PF04695"/>
    </source>
</evidence>
<feature type="region of interest" description="Disordered" evidence="15">
    <location>
        <begin position="274"/>
        <end position="324"/>
    </location>
</feature>
<evidence type="ECO:0000256" key="10">
    <source>
        <dbReference type="ARBA" id="ARBA00029502"/>
    </source>
</evidence>
<evidence type="ECO:0000256" key="7">
    <source>
        <dbReference type="ARBA" id="ARBA00023010"/>
    </source>
</evidence>
<keyword evidence="6 13" id="KW-0653">Protein transport</keyword>
<evidence type="ECO:0000256" key="3">
    <source>
        <dbReference type="ARBA" id="ARBA00022670"/>
    </source>
</evidence>
<evidence type="ECO:0000313" key="18">
    <source>
        <dbReference type="Proteomes" id="UP000242525"/>
    </source>
</evidence>
<keyword evidence="4" id="KW-0378">Hydrolase</keyword>
<dbReference type="STRING" id="1173061.A0A0J9XGX7"/>
<dbReference type="Pfam" id="PF04695">
    <property type="entry name" value="Pex14_N"/>
    <property type="match status" value="1"/>
</dbReference>
<proteinExistence type="inferred from homology"/>
<dbReference type="GO" id="GO:0016560">
    <property type="term" value="P:protein import into peroxisome matrix, docking"/>
    <property type="evidence" value="ECO:0007669"/>
    <property type="project" value="UniProtKB-UniRule"/>
</dbReference>
<dbReference type="InterPro" id="IPR006785">
    <property type="entry name" value="Pex14_N"/>
</dbReference>
<sequence length="342" mass="36646">MAELREDLIESAVIFLKDEKVASAPLNKKIEFLEEKKLTHEEIQEALRRANDSSASTSTTSNSPSSRSAHVTSPVVAAPPPLPAYSHLSYAVPPQPPKRDWKDYFIMATVSVGVTYGLYQVAKRYILPSILPPTPAALESDKEALDAEFAKAQEILDQLQKDQDEIKKNELERTKKIENLVSEVQSTIEQVKAKVFQRDEDLKLIKTQIELVKETVPKSLTLHNTTQQQGLEDVYAELKLLKQLVTSRLQGGSAPAPAAPATSTTPPKIVGAAATNATSTTPPSIPTPNTSNLPSANGTSASVPVAAASADDTTASSSSSVTSVPVRAGIPAWQLAASKSSD</sequence>
<dbReference type="GO" id="GO:0006508">
    <property type="term" value="P:proteolysis"/>
    <property type="evidence" value="ECO:0007669"/>
    <property type="project" value="UniProtKB-KW"/>
</dbReference>
<feature type="compositionally biased region" description="Low complexity" evidence="15">
    <location>
        <begin position="299"/>
        <end position="324"/>
    </location>
</feature>
<evidence type="ECO:0000256" key="1">
    <source>
        <dbReference type="ARBA" id="ARBA00005443"/>
    </source>
</evidence>
<dbReference type="GO" id="GO:0008236">
    <property type="term" value="F:serine-type peptidase activity"/>
    <property type="evidence" value="ECO:0007669"/>
    <property type="project" value="UniProtKB-KW"/>
</dbReference>
<evidence type="ECO:0000256" key="11">
    <source>
        <dbReference type="ARBA" id="ARBA00029691"/>
    </source>
</evidence>
<keyword evidence="18" id="KW-1185">Reference proteome</keyword>
<name>A0A0J9XGX7_GEOCN</name>